<comment type="subcellular location">
    <subcellularLocation>
        <location evidence="1 9">Cell membrane</location>
        <topology evidence="1 9">Multi-pass membrane protein</topology>
    </subcellularLocation>
</comment>
<evidence type="ECO:0000256" key="9">
    <source>
        <dbReference type="HAMAP-Rule" id="MF_01463"/>
    </source>
</evidence>
<dbReference type="Gene3D" id="3.30.70.3220">
    <property type="match status" value="1"/>
</dbReference>
<accession>A0A5B8M1Y4</accession>
<dbReference type="PANTHER" id="PTHR30081:SF1">
    <property type="entry name" value="PROTEIN TRANSLOCASE SUBUNIT SECD"/>
    <property type="match status" value="1"/>
</dbReference>
<sequence length="579" mass="61077">MAKSSPVRNASRSLVWLGAIVVVLGLVLGGGVLFAGASFMPKLGLDLEGGTEIILTPQLEGGQTISSDELNQAVSIIRERVDASGVSEAQVSTQGSDNIVVAIPGTPDQATMNRIKSSSKMELRPVLLTGSPTNTFVGSNGKTTPYPSPAPSLQSTPTSKPTNGSDTAWVTPALQAQYDAFDCSSLKKDSTNSAPANEPLITCDDTLSAKYLLGPVEVEGSDITNATAGIATDSSGNTTGQWVVNLTFNSKGTKDFAAVSTRLYGYYSQDSSDPRSRFAFVLDGKVLEAPAMQGAITNGEAQISGSFDQTSATTLADQLKFGALPVSFKVQSSDTISATLGSAQLLSGLIAGGIGLLLVVIYTLFQYRLLGLVTITSLVVAALLTYLVIAILSWRIDYRLSLAGVAGLIVAIGFTADSFIVYFERIRDELRDGRTLESAVEAGWKRAKRTIYASKSTNLLAAIVLYVLAVGNVQGFAFTLGVTTVLDVLIVILFTHPTLQLLARTRFFSSGHRLSGLDPDALGAVYRGAAQFRTSTAVSDGKRASSSREAARRQTIAERKQAELVAANGGKDEKDEKES</sequence>
<dbReference type="Pfam" id="PF21760">
    <property type="entry name" value="SecD_1st"/>
    <property type="match status" value="1"/>
</dbReference>
<evidence type="ECO:0000256" key="1">
    <source>
        <dbReference type="ARBA" id="ARBA00004651"/>
    </source>
</evidence>
<evidence type="ECO:0000259" key="13">
    <source>
        <dbReference type="Pfam" id="PF22599"/>
    </source>
</evidence>
<dbReference type="InterPro" id="IPR005791">
    <property type="entry name" value="SecD"/>
</dbReference>
<dbReference type="GO" id="GO:0015450">
    <property type="term" value="F:protein-transporting ATPase activity"/>
    <property type="evidence" value="ECO:0007669"/>
    <property type="project" value="InterPro"/>
</dbReference>
<feature type="domain" description="Protein export membrane protein SecD/SecF C-terminal" evidence="11">
    <location>
        <begin position="327"/>
        <end position="502"/>
    </location>
</feature>
<evidence type="ECO:0000256" key="8">
    <source>
        <dbReference type="ARBA" id="ARBA00023136"/>
    </source>
</evidence>
<evidence type="ECO:0000256" key="5">
    <source>
        <dbReference type="ARBA" id="ARBA00022927"/>
    </source>
</evidence>
<dbReference type="PANTHER" id="PTHR30081">
    <property type="entry name" value="PROTEIN-EXPORT MEMBRANE PROTEIN SEC"/>
    <property type="match status" value="1"/>
</dbReference>
<gene>
    <name evidence="9 14" type="primary">secD</name>
    <name evidence="14" type="ORF">FPZ11_02780</name>
</gene>
<keyword evidence="4 9" id="KW-0812">Transmembrane</keyword>
<evidence type="ECO:0000256" key="2">
    <source>
        <dbReference type="ARBA" id="ARBA00022448"/>
    </source>
</evidence>
<feature type="transmembrane region" description="Helical" evidence="9">
    <location>
        <begin position="400"/>
        <end position="423"/>
    </location>
</feature>
<dbReference type="GO" id="GO:0006605">
    <property type="term" value="P:protein targeting"/>
    <property type="evidence" value="ECO:0007669"/>
    <property type="project" value="UniProtKB-UniRule"/>
</dbReference>
<dbReference type="InterPro" id="IPR054384">
    <property type="entry name" value="SecDF_P1_head"/>
</dbReference>
<feature type="domain" description="SecDF P1 head subdomain" evidence="13">
    <location>
        <begin position="209"/>
        <end position="326"/>
    </location>
</feature>
<feature type="region of interest" description="Disordered" evidence="10">
    <location>
        <begin position="130"/>
        <end position="165"/>
    </location>
</feature>
<evidence type="ECO:0000256" key="3">
    <source>
        <dbReference type="ARBA" id="ARBA00022475"/>
    </source>
</evidence>
<evidence type="ECO:0000313" key="15">
    <source>
        <dbReference type="Proteomes" id="UP000320216"/>
    </source>
</evidence>
<comment type="caution">
    <text evidence="9">Lacks conserved residue(s) required for the propagation of feature annotation.</text>
</comment>
<evidence type="ECO:0000313" key="14">
    <source>
        <dbReference type="EMBL" id="QDZ13855.1"/>
    </source>
</evidence>
<evidence type="ECO:0000256" key="10">
    <source>
        <dbReference type="SAM" id="MobiDB-lite"/>
    </source>
</evidence>
<evidence type="ECO:0000256" key="4">
    <source>
        <dbReference type="ARBA" id="ARBA00022692"/>
    </source>
</evidence>
<comment type="similarity">
    <text evidence="9">Belongs to the SecD/SecF family. SecD subfamily.</text>
</comment>
<dbReference type="NCBIfam" id="TIGR00916">
    <property type="entry name" value="2A0604s01"/>
    <property type="match status" value="1"/>
</dbReference>
<keyword evidence="2 9" id="KW-0813">Transport</keyword>
<feature type="transmembrane region" description="Helical" evidence="9">
    <location>
        <begin position="452"/>
        <end position="469"/>
    </location>
</feature>
<evidence type="ECO:0000256" key="7">
    <source>
        <dbReference type="ARBA" id="ARBA00023010"/>
    </source>
</evidence>
<comment type="function">
    <text evidence="9">Part of the Sec protein translocase complex. Interacts with the SecYEG preprotein conducting channel. SecDF uses the proton motive force (PMF) to complete protein translocation after the ATP-dependent function of SecA.</text>
</comment>
<reference evidence="14 15" key="1">
    <citation type="submission" date="2019-07" db="EMBL/GenBank/DDBJ databases">
        <title>Full genome sequence of Humibacter sp. WJ7-1.</title>
        <authorList>
            <person name="Im W.-T."/>
        </authorList>
    </citation>
    <scope>NUCLEOTIDE SEQUENCE [LARGE SCALE GENOMIC DNA]</scope>
    <source>
        <strain evidence="14 15">WJ7-1</strain>
    </source>
</reference>
<keyword evidence="7 9" id="KW-0811">Translocation</keyword>
<keyword evidence="8 9" id="KW-0472">Membrane</keyword>
<dbReference type="KEGG" id="huw:FPZ11_02780"/>
<feature type="transmembrane region" description="Helical" evidence="9">
    <location>
        <begin position="372"/>
        <end position="394"/>
    </location>
</feature>
<dbReference type="InterPro" id="IPR055344">
    <property type="entry name" value="SecD_SecF_C_bact"/>
</dbReference>
<dbReference type="GO" id="GO:0043952">
    <property type="term" value="P:protein transport by the Sec complex"/>
    <property type="evidence" value="ECO:0007669"/>
    <property type="project" value="UniProtKB-UniRule"/>
</dbReference>
<protein>
    <recommendedName>
        <fullName evidence="9">Protein translocase subunit SecD</fullName>
    </recommendedName>
</protein>
<dbReference type="Proteomes" id="UP000320216">
    <property type="component" value="Chromosome"/>
</dbReference>
<keyword evidence="5 9" id="KW-0653">Protein transport</keyword>
<comment type="subunit">
    <text evidence="9">Forms a complex with SecF. Part of the essential Sec protein translocation apparatus which comprises SecA, SecYEG and auxiliary proteins SecDF. Other proteins may also be involved.</text>
</comment>
<name>A0A5B8M1Y4_9MICO</name>
<dbReference type="NCBIfam" id="TIGR01129">
    <property type="entry name" value="secD"/>
    <property type="match status" value="1"/>
</dbReference>
<proteinExistence type="inferred from homology"/>
<dbReference type="EMBL" id="CP042305">
    <property type="protein sequence ID" value="QDZ13855.1"/>
    <property type="molecule type" value="Genomic_DNA"/>
</dbReference>
<feature type="domain" description="Protein translocase subunit SecDF P1" evidence="12">
    <location>
        <begin position="70"/>
        <end position="126"/>
    </location>
</feature>
<organism evidence="14 15">
    <name type="scientific">Humibacter ginsenosidimutans</name>
    <dbReference type="NCBI Taxonomy" id="2599293"/>
    <lineage>
        <taxon>Bacteria</taxon>
        <taxon>Bacillati</taxon>
        <taxon>Actinomycetota</taxon>
        <taxon>Actinomycetes</taxon>
        <taxon>Micrococcales</taxon>
        <taxon>Microbacteriaceae</taxon>
        <taxon>Humibacter</taxon>
    </lineage>
</organism>
<dbReference type="Pfam" id="PF22599">
    <property type="entry name" value="SecDF_P1_head"/>
    <property type="match status" value="1"/>
</dbReference>
<dbReference type="InterPro" id="IPR048631">
    <property type="entry name" value="SecD_1st"/>
</dbReference>
<evidence type="ECO:0000256" key="6">
    <source>
        <dbReference type="ARBA" id="ARBA00022989"/>
    </source>
</evidence>
<keyword evidence="15" id="KW-1185">Reference proteome</keyword>
<dbReference type="RefSeq" id="WP_146318190.1">
    <property type="nucleotide sequence ID" value="NZ_CP042305.1"/>
</dbReference>
<feature type="transmembrane region" description="Helical" evidence="9">
    <location>
        <begin position="475"/>
        <end position="494"/>
    </location>
</feature>
<keyword evidence="3 9" id="KW-1003">Cell membrane</keyword>
<dbReference type="Pfam" id="PF02355">
    <property type="entry name" value="SecD_SecF_C"/>
    <property type="match status" value="1"/>
</dbReference>
<dbReference type="GO" id="GO:0065002">
    <property type="term" value="P:intracellular protein transmembrane transport"/>
    <property type="evidence" value="ECO:0007669"/>
    <property type="project" value="UniProtKB-UniRule"/>
</dbReference>
<dbReference type="InterPro" id="IPR048634">
    <property type="entry name" value="SecD_SecF_C"/>
</dbReference>
<dbReference type="InterPro" id="IPR022813">
    <property type="entry name" value="SecD/SecF_arch_bac"/>
</dbReference>
<keyword evidence="6 9" id="KW-1133">Transmembrane helix</keyword>
<evidence type="ECO:0000259" key="12">
    <source>
        <dbReference type="Pfam" id="PF21760"/>
    </source>
</evidence>
<dbReference type="HAMAP" id="MF_01463_B">
    <property type="entry name" value="SecD_B"/>
    <property type="match status" value="1"/>
</dbReference>
<evidence type="ECO:0000259" key="11">
    <source>
        <dbReference type="Pfam" id="PF02355"/>
    </source>
</evidence>
<feature type="transmembrane region" description="Helical" evidence="9">
    <location>
        <begin position="345"/>
        <end position="365"/>
    </location>
</feature>
<feature type="region of interest" description="Disordered" evidence="10">
    <location>
        <begin position="537"/>
        <end position="556"/>
    </location>
</feature>
<dbReference type="AlphaFoldDB" id="A0A5B8M1Y4"/>
<dbReference type="GO" id="GO:0005886">
    <property type="term" value="C:plasma membrane"/>
    <property type="evidence" value="ECO:0007669"/>
    <property type="project" value="UniProtKB-SubCell"/>
</dbReference>
<dbReference type="OrthoDB" id="5240379at2"/>
<dbReference type="SUPFAM" id="SSF82866">
    <property type="entry name" value="Multidrug efflux transporter AcrB transmembrane domain"/>
    <property type="match status" value="1"/>
</dbReference>
<dbReference type="Gene3D" id="3.30.1360.200">
    <property type="match status" value="1"/>
</dbReference>